<dbReference type="RefSeq" id="XP_060330078.1">
    <property type="nucleotide sequence ID" value="XM_060482303.1"/>
</dbReference>
<sequence length="157" mass="18513">MKTLKSMSTPPFSVLLLTLIFSASSSSMDHVLSPMSFVVDYRLDFIFEIVCLFLTWKPYSHRFWSTSPRLHGIPSELQMEPSWVRNTEEDLRHRHHLAQLPKGSQRIVVQDQSRPRVLRHRCRLDRLLVVLQPPPLTFRHRSLFELQMSSCRMVDLQ</sequence>
<dbReference type="EMBL" id="JAUEPS010000020">
    <property type="protein sequence ID" value="KAK0457779.1"/>
    <property type="molecule type" value="Genomic_DNA"/>
</dbReference>
<organism evidence="2 3">
    <name type="scientific">Armillaria tabescens</name>
    <name type="common">Ringless honey mushroom</name>
    <name type="synonym">Agaricus tabescens</name>
    <dbReference type="NCBI Taxonomy" id="1929756"/>
    <lineage>
        <taxon>Eukaryota</taxon>
        <taxon>Fungi</taxon>
        <taxon>Dikarya</taxon>
        <taxon>Basidiomycota</taxon>
        <taxon>Agaricomycotina</taxon>
        <taxon>Agaricomycetes</taxon>
        <taxon>Agaricomycetidae</taxon>
        <taxon>Agaricales</taxon>
        <taxon>Marasmiineae</taxon>
        <taxon>Physalacriaceae</taxon>
        <taxon>Desarmillaria</taxon>
    </lineage>
</organism>
<gene>
    <name evidence="2" type="ORF">EV420DRAFT_477853</name>
</gene>
<evidence type="ECO:0000313" key="3">
    <source>
        <dbReference type="Proteomes" id="UP001175211"/>
    </source>
</evidence>
<comment type="caution">
    <text evidence="2">The sequence shown here is derived from an EMBL/GenBank/DDBJ whole genome shotgun (WGS) entry which is preliminary data.</text>
</comment>
<keyword evidence="1" id="KW-0732">Signal</keyword>
<reference evidence="2" key="1">
    <citation type="submission" date="2023-06" db="EMBL/GenBank/DDBJ databases">
        <authorList>
            <consortium name="Lawrence Berkeley National Laboratory"/>
            <person name="Ahrendt S."/>
            <person name="Sahu N."/>
            <person name="Indic B."/>
            <person name="Wong-Bajracharya J."/>
            <person name="Merenyi Z."/>
            <person name="Ke H.-M."/>
            <person name="Monk M."/>
            <person name="Kocsube S."/>
            <person name="Drula E."/>
            <person name="Lipzen A."/>
            <person name="Balint B."/>
            <person name="Henrissat B."/>
            <person name="Andreopoulos B."/>
            <person name="Martin F.M."/>
            <person name="Harder C.B."/>
            <person name="Rigling D."/>
            <person name="Ford K.L."/>
            <person name="Foster G.D."/>
            <person name="Pangilinan J."/>
            <person name="Papanicolaou A."/>
            <person name="Barry K."/>
            <person name="LaButti K."/>
            <person name="Viragh M."/>
            <person name="Koriabine M."/>
            <person name="Yan M."/>
            <person name="Riley R."/>
            <person name="Champramary S."/>
            <person name="Plett K.L."/>
            <person name="Tsai I.J."/>
            <person name="Slot J."/>
            <person name="Sipos G."/>
            <person name="Plett J."/>
            <person name="Nagy L.G."/>
            <person name="Grigoriev I.V."/>
        </authorList>
    </citation>
    <scope>NUCLEOTIDE SEQUENCE</scope>
    <source>
        <strain evidence="2">CCBAS 213</strain>
    </source>
</reference>
<accession>A0AA39KDG8</accession>
<dbReference type="Proteomes" id="UP001175211">
    <property type="component" value="Unassembled WGS sequence"/>
</dbReference>
<feature type="signal peptide" evidence="1">
    <location>
        <begin position="1"/>
        <end position="25"/>
    </location>
</feature>
<feature type="chain" id="PRO_5041360973" evidence="1">
    <location>
        <begin position="26"/>
        <end position="157"/>
    </location>
</feature>
<evidence type="ECO:0000313" key="2">
    <source>
        <dbReference type="EMBL" id="KAK0457779.1"/>
    </source>
</evidence>
<dbReference type="GeneID" id="85365851"/>
<dbReference type="AlphaFoldDB" id="A0AA39KDG8"/>
<name>A0AA39KDG8_ARMTA</name>
<evidence type="ECO:0000256" key="1">
    <source>
        <dbReference type="SAM" id="SignalP"/>
    </source>
</evidence>
<proteinExistence type="predicted"/>
<keyword evidence="3" id="KW-1185">Reference proteome</keyword>
<protein>
    <submittedName>
        <fullName evidence="2">Uncharacterized protein</fullName>
    </submittedName>
</protein>